<reference evidence="1" key="1">
    <citation type="submission" date="2015-04" db="EMBL/GenBank/DDBJ databases">
        <title>The genome sequence of the plant pathogenic Rhizarian Plasmodiophora brassicae reveals insights in its biotrophic life cycle and the origin of chitin synthesis.</title>
        <authorList>
            <person name="Schwelm A."/>
            <person name="Fogelqvist J."/>
            <person name="Knaust A."/>
            <person name="Julke S."/>
            <person name="Lilja T."/>
            <person name="Dhandapani V."/>
            <person name="Bonilla-Rosso G."/>
            <person name="Karlsson M."/>
            <person name="Shevchenko A."/>
            <person name="Choi S.R."/>
            <person name="Kim H.G."/>
            <person name="Park J.Y."/>
            <person name="Lim Y.P."/>
            <person name="Ludwig-Muller J."/>
            <person name="Dixelius C."/>
        </authorList>
    </citation>
    <scope>NUCLEOTIDE SEQUENCE</scope>
    <source>
        <tissue evidence="1">Potato root galls</tissue>
    </source>
</reference>
<proteinExistence type="predicted"/>
<protein>
    <submittedName>
        <fullName evidence="1">Uncharacterized protein</fullName>
    </submittedName>
</protein>
<organism evidence="1">
    <name type="scientific">Spongospora subterranea</name>
    <dbReference type="NCBI Taxonomy" id="70186"/>
    <lineage>
        <taxon>Eukaryota</taxon>
        <taxon>Sar</taxon>
        <taxon>Rhizaria</taxon>
        <taxon>Endomyxa</taxon>
        <taxon>Phytomyxea</taxon>
        <taxon>Plasmodiophorida</taxon>
        <taxon>Plasmodiophoridae</taxon>
        <taxon>Spongospora</taxon>
    </lineage>
</organism>
<dbReference type="EMBL" id="HACM01002130">
    <property type="protein sequence ID" value="CRZ02572.1"/>
    <property type="molecule type" value="Transcribed_RNA"/>
</dbReference>
<sequence>MKAQYKCLISPANLQSCHSVLDENERSLDHAYICSVHGSNRLGKRTARSPRPTVQFDQTVSDGTLSTTVKRSWRFASQKSASIIINRHNASIPDACSSGYFCIKL</sequence>
<name>A0A0H5QLT9_9EUKA</name>
<dbReference type="AlphaFoldDB" id="A0A0H5QLT9"/>
<evidence type="ECO:0000313" key="1">
    <source>
        <dbReference type="EMBL" id="CRZ02572.1"/>
    </source>
</evidence>
<accession>A0A0H5QLT9</accession>